<evidence type="ECO:0000313" key="2">
    <source>
        <dbReference type="Proteomes" id="UP000182798"/>
    </source>
</evidence>
<gene>
    <name evidence="1" type="ORF">BGC33_06905</name>
</gene>
<sequence length="64" mass="7205">MAKFNFCLIGDFFKSCAEKKRLQTFPLQLDSPLLGETLLNVAGKCQVSEKQMPDGCLYLYKGLI</sequence>
<reference evidence="2" key="1">
    <citation type="submission" date="2016-09" db="EMBL/GenBank/DDBJ databases">
        <title>Genome Sequence of Bathymodiolus thermophilus sulfur-oxidizing gill endosymbiont.</title>
        <authorList>
            <person name="Ponnudurai R."/>
            <person name="Kleiner M."/>
            <person name="Sayavedra L."/>
            <person name="Thuermer A."/>
            <person name="Felbeck H."/>
            <person name="Schlueter R."/>
            <person name="Schweder T."/>
            <person name="Markert S."/>
        </authorList>
    </citation>
    <scope>NUCLEOTIDE SEQUENCE [LARGE SCALE GENOMIC DNA]</scope>
    <source>
        <strain evidence="2">BAT/CrabSpa'14</strain>
    </source>
</reference>
<organism evidence="1 2">
    <name type="scientific">Bathymodiolus thermophilus thioautotrophic gill symbiont</name>
    <dbReference type="NCBI Taxonomy" id="2360"/>
    <lineage>
        <taxon>Bacteria</taxon>
        <taxon>Pseudomonadati</taxon>
        <taxon>Pseudomonadota</taxon>
        <taxon>Gammaproteobacteria</taxon>
        <taxon>sulfur-oxidizing symbionts</taxon>
    </lineage>
</organism>
<accession>A0A1J5UHY3</accession>
<evidence type="ECO:0000313" key="1">
    <source>
        <dbReference type="EMBL" id="OIR25517.1"/>
    </source>
</evidence>
<proteinExistence type="predicted"/>
<comment type="caution">
    <text evidence="1">The sequence shown here is derived from an EMBL/GenBank/DDBJ whole genome shotgun (WGS) entry which is preliminary data.</text>
</comment>
<dbReference type="EMBL" id="MIQH01000269">
    <property type="protein sequence ID" value="OIR25517.1"/>
    <property type="molecule type" value="Genomic_DNA"/>
</dbReference>
<dbReference type="Proteomes" id="UP000182798">
    <property type="component" value="Unassembled WGS sequence"/>
</dbReference>
<name>A0A1J5UHY3_9GAMM</name>
<dbReference type="AlphaFoldDB" id="A0A1J5UHY3"/>
<protein>
    <submittedName>
        <fullName evidence="1">Uncharacterized protein</fullName>
    </submittedName>
</protein>